<dbReference type="FunCoup" id="A0A2K1JCV5">
    <property type="interactions" value="1776"/>
</dbReference>
<dbReference type="PaxDb" id="3218-PP1S258_9V6.1"/>
<dbReference type="Proteomes" id="UP000006727">
    <property type="component" value="Chromosome 15"/>
</dbReference>
<evidence type="ECO:0000313" key="5">
    <source>
        <dbReference type="EMBL" id="PNR39365.1"/>
    </source>
</evidence>
<accession>A0A2K1JCV5</accession>
<dbReference type="Pfam" id="PF13041">
    <property type="entry name" value="PPR_2"/>
    <property type="match status" value="3"/>
</dbReference>
<dbReference type="KEGG" id="ppp:112292653"/>
<dbReference type="PANTHER" id="PTHR47447:SF3">
    <property type="entry name" value="OS03G0856100 PROTEIN"/>
    <property type="match status" value="1"/>
</dbReference>
<sequence>MALAPHCLGHGSCMPAHPFGPGQVIVSTRMRIVMTCSSNIIHNEETLQSEDSSRVSSSKNGSGNEGSDGEQHKTLREQLRLLNLNSMSKRGSGARSVNVETPVKSNSRSARPSKGGGSGTVMNSVVVGRVLEILKTANESEEGVALAMKQFEGSFDPYDVVAILNSLKSWRQALLLFRWLRAEHSSSLNIYTYNVMLKVLRRGRQWEFSQQIAEDMANADVRPDNITYSTLISCANRCNYQDAAMAWFDRMHEAGCVPDVVTYSTMIDVYGKMGKYDEAIALYERVKQAGWKPDKVTYGTMVRLFGRAGYIRAAVSIFEEMKGSGVQPDAIVYNIMIACLGRAGRMGHALKVFEEMEREGVKPNAVTLSTVMETYSRCGNVMEGLEVFQRLRQGVACDVIVYNAVLKMCREAGLASEAEQYLREMTESGHQPNDWTYRNMISVYAKKGMAVEAHRTFSQMVEAGYQIDVMAYTSLLQAYGNAKEYNKVQEILDEMTSVNCAPDERLCCVILNLLDSCDTDEELGILRSCLRMCSSTMDTIVGQIFEENLVLRELRGELQSLLSDITEEAHKPICNSLMQLSWHKGDRNHSFQLLSLFRVLGVYTGLQTKSPTMWSLHLRSLSTGAAHCALLSWLSSVRYAIKEGQELPGRIIIETGVGNQLNADEFRLIVVISSLLKECSSPFKECADRKDWLEASGVDVTQWLESTSLDLPTVNTN</sequence>
<evidence type="ECO:0000256" key="4">
    <source>
        <dbReference type="SAM" id="MobiDB-lite"/>
    </source>
</evidence>
<feature type="region of interest" description="Disordered" evidence="4">
    <location>
        <begin position="44"/>
        <end position="72"/>
    </location>
</feature>
<evidence type="ECO:0008006" key="8">
    <source>
        <dbReference type="Google" id="ProtNLM"/>
    </source>
</evidence>
<dbReference type="OMA" id="LGRANQK"/>
<dbReference type="EnsemblPlants" id="Pp3c15_12010V3.1">
    <property type="protein sequence ID" value="Pp3c15_12010V3.1"/>
    <property type="gene ID" value="Pp3c15_12010"/>
</dbReference>
<dbReference type="GeneID" id="112292653"/>
<feature type="repeat" description="PPR" evidence="3">
    <location>
        <begin position="433"/>
        <end position="467"/>
    </location>
</feature>
<dbReference type="Pfam" id="PF01535">
    <property type="entry name" value="PPR"/>
    <property type="match status" value="1"/>
</dbReference>
<dbReference type="PROSITE" id="PS51375">
    <property type="entry name" value="PPR"/>
    <property type="match status" value="8"/>
</dbReference>
<feature type="repeat" description="PPR" evidence="3">
    <location>
        <begin position="468"/>
        <end position="502"/>
    </location>
</feature>
<dbReference type="InterPro" id="IPR011990">
    <property type="entry name" value="TPR-like_helical_dom_sf"/>
</dbReference>
<feature type="repeat" description="PPR" evidence="3">
    <location>
        <begin position="189"/>
        <end position="223"/>
    </location>
</feature>
<dbReference type="InterPro" id="IPR002885">
    <property type="entry name" value="PPR_rpt"/>
</dbReference>
<dbReference type="Gene3D" id="1.25.40.10">
    <property type="entry name" value="Tetratricopeptide repeat domain"/>
    <property type="match status" value="3"/>
</dbReference>
<dbReference type="Gramene" id="Pp3c15_12010V3.1">
    <property type="protein sequence ID" value="Pp3c15_12010V3.1"/>
    <property type="gene ID" value="Pp3c15_12010"/>
</dbReference>
<dbReference type="GO" id="GO:0009570">
    <property type="term" value="C:chloroplast stroma"/>
    <property type="evidence" value="ECO:0000318"/>
    <property type="project" value="GO_Central"/>
</dbReference>
<evidence type="ECO:0000256" key="3">
    <source>
        <dbReference type="PROSITE-ProRule" id="PRU00708"/>
    </source>
</evidence>
<reference evidence="5 7" key="2">
    <citation type="journal article" date="2018" name="Plant J.">
        <title>The Physcomitrella patens chromosome-scale assembly reveals moss genome structure and evolution.</title>
        <authorList>
            <person name="Lang D."/>
            <person name="Ullrich K.K."/>
            <person name="Murat F."/>
            <person name="Fuchs J."/>
            <person name="Jenkins J."/>
            <person name="Haas F.B."/>
            <person name="Piednoel M."/>
            <person name="Gundlach H."/>
            <person name="Van Bel M."/>
            <person name="Meyberg R."/>
            <person name="Vives C."/>
            <person name="Morata J."/>
            <person name="Symeonidi A."/>
            <person name="Hiss M."/>
            <person name="Muchero W."/>
            <person name="Kamisugi Y."/>
            <person name="Saleh O."/>
            <person name="Blanc G."/>
            <person name="Decker E.L."/>
            <person name="van Gessel N."/>
            <person name="Grimwood J."/>
            <person name="Hayes R.D."/>
            <person name="Graham S.W."/>
            <person name="Gunter L.E."/>
            <person name="McDaniel S.F."/>
            <person name="Hoernstein S.N.W."/>
            <person name="Larsson A."/>
            <person name="Li F.W."/>
            <person name="Perroud P.F."/>
            <person name="Phillips J."/>
            <person name="Ranjan P."/>
            <person name="Rokshar D.S."/>
            <person name="Rothfels C.J."/>
            <person name="Schneider L."/>
            <person name="Shu S."/>
            <person name="Stevenson D.W."/>
            <person name="Thummler F."/>
            <person name="Tillich M."/>
            <person name="Villarreal Aguilar J.C."/>
            <person name="Widiez T."/>
            <person name="Wong G.K."/>
            <person name="Wymore A."/>
            <person name="Zhang Y."/>
            <person name="Zimmer A.D."/>
            <person name="Quatrano R.S."/>
            <person name="Mayer K.F.X."/>
            <person name="Goodstein D."/>
            <person name="Casacuberta J.M."/>
            <person name="Vandepoele K."/>
            <person name="Reski R."/>
            <person name="Cuming A.C."/>
            <person name="Tuskan G.A."/>
            <person name="Maumus F."/>
            <person name="Salse J."/>
            <person name="Schmutz J."/>
            <person name="Rensing S.A."/>
        </authorList>
    </citation>
    <scope>NUCLEOTIDE SEQUENCE [LARGE SCALE GENOMIC DNA]</scope>
    <source>
        <strain evidence="6 7">cv. Gransden 2004</strain>
    </source>
</reference>
<dbReference type="AlphaFoldDB" id="A0A2K1JCV5"/>
<dbReference type="GO" id="GO:0045727">
    <property type="term" value="P:positive regulation of translation"/>
    <property type="evidence" value="ECO:0000318"/>
    <property type="project" value="GO_Central"/>
</dbReference>
<feature type="repeat" description="PPR" evidence="3">
    <location>
        <begin position="398"/>
        <end position="432"/>
    </location>
</feature>
<dbReference type="Pfam" id="PF13812">
    <property type="entry name" value="PPR_3"/>
    <property type="match status" value="1"/>
</dbReference>
<dbReference type="RefSeq" id="XP_024397125.1">
    <property type="nucleotide sequence ID" value="XM_024541357.2"/>
</dbReference>
<reference evidence="6" key="3">
    <citation type="submission" date="2020-12" db="UniProtKB">
        <authorList>
            <consortium name="EnsemblPlants"/>
        </authorList>
    </citation>
    <scope>IDENTIFICATION</scope>
</reference>
<feature type="repeat" description="PPR" evidence="3">
    <location>
        <begin position="329"/>
        <end position="363"/>
    </location>
</feature>
<reference evidence="5 7" key="1">
    <citation type="journal article" date="2008" name="Science">
        <title>The Physcomitrella genome reveals evolutionary insights into the conquest of land by plants.</title>
        <authorList>
            <person name="Rensing S."/>
            <person name="Lang D."/>
            <person name="Zimmer A."/>
            <person name="Terry A."/>
            <person name="Salamov A."/>
            <person name="Shapiro H."/>
            <person name="Nishiyama T."/>
            <person name="Perroud P.-F."/>
            <person name="Lindquist E."/>
            <person name="Kamisugi Y."/>
            <person name="Tanahashi T."/>
            <person name="Sakakibara K."/>
            <person name="Fujita T."/>
            <person name="Oishi K."/>
            <person name="Shin-I T."/>
            <person name="Kuroki Y."/>
            <person name="Toyoda A."/>
            <person name="Suzuki Y."/>
            <person name="Hashimoto A."/>
            <person name="Yamaguchi K."/>
            <person name="Sugano A."/>
            <person name="Kohara Y."/>
            <person name="Fujiyama A."/>
            <person name="Anterola A."/>
            <person name="Aoki S."/>
            <person name="Ashton N."/>
            <person name="Barbazuk W.B."/>
            <person name="Barker E."/>
            <person name="Bennetzen J."/>
            <person name="Bezanilla M."/>
            <person name="Blankenship R."/>
            <person name="Cho S.H."/>
            <person name="Dutcher S."/>
            <person name="Estelle M."/>
            <person name="Fawcett J.A."/>
            <person name="Gundlach H."/>
            <person name="Hanada K."/>
            <person name="Heyl A."/>
            <person name="Hicks K.A."/>
            <person name="Hugh J."/>
            <person name="Lohr M."/>
            <person name="Mayer K."/>
            <person name="Melkozernov A."/>
            <person name="Murata T."/>
            <person name="Nelson D."/>
            <person name="Pils B."/>
            <person name="Prigge M."/>
            <person name="Reiss B."/>
            <person name="Renner T."/>
            <person name="Rombauts S."/>
            <person name="Rushton P."/>
            <person name="Sanderfoot A."/>
            <person name="Schween G."/>
            <person name="Shiu S.-H."/>
            <person name="Stueber K."/>
            <person name="Theodoulou F.L."/>
            <person name="Tu H."/>
            <person name="Van de Peer Y."/>
            <person name="Verrier P.J."/>
            <person name="Waters E."/>
            <person name="Wood A."/>
            <person name="Yang L."/>
            <person name="Cove D."/>
            <person name="Cuming A."/>
            <person name="Hasebe M."/>
            <person name="Lucas S."/>
            <person name="Mishler D.B."/>
            <person name="Reski R."/>
            <person name="Grigoriev I."/>
            <person name="Quatrano R.S."/>
            <person name="Boore J.L."/>
        </authorList>
    </citation>
    <scope>NUCLEOTIDE SEQUENCE [LARGE SCALE GENOMIC DNA]</scope>
    <source>
        <strain evidence="6 7">cv. Gransden 2004</strain>
    </source>
</reference>
<keyword evidence="2" id="KW-0677">Repeat</keyword>
<dbReference type="PANTHER" id="PTHR47447">
    <property type="entry name" value="OS03G0856100 PROTEIN"/>
    <property type="match status" value="1"/>
</dbReference>
<gene>
    <name evidence="6" type="primary">LOC112292653</name>
    <name evidence="5" type="ORF">PHYPA_019643</name>
</gene>
<dbReference type="GO" id="GO:0003729">
    <property type="term" value="F:mRNA binding"/>
    <property type="evidence" value="ECO:0000318"/>
    <property type="project" value="GO_Central"/>
</dbReference>
<dbReference type="NCBIfam" id="TIGR00756">
    <property type="entry name" value="PPR"/>
    <property type="match status" value="7"/>
</dbReference>
<organism evidence="5">
    <name type="scientific">Physcomitrium patens</name>
    <name type="common">Spreading-leaved earth moss</name>
    <name type="synonym">Physcomitrella patens</name>
    <dbReference type="NCBI Taxonomy" id="3218"/>
    <lineage>
        <taxon>Eukaryota</taxon>
        <taxon>Viridiplantae</taxon>
        <taxon>Streptophyta</taxon>
        <taxon>Embryophyta</taxon>
        <taxon>Bryophyta</taxon>
        <taxon>Bryophytina</taxon>
        <taxon>Bryopsida</taxon>
        <taxon>Funariidae</taxon>
        <taxon>Funariales</taxon>
        <taxon>Funariaceae</taxon>
        <taxon>Physcomitrium</taxon>
    </lineage>
</organism>
<dbReference type="OrthoDB" id="185373at2759"/>
<dbReference type="SUPFAM" id="SSF48452">
    <property type="entry name" value="TPR-like"/>
    <property type="match status" value="1"/>
</dbReference>
<evidence type="ECO:0000313" key="6">
    <source>
        <dbReference type="EnsemblPlants" id="Pp3c15_12010V3.1"/>
    </source>
</evidence>
<feature type="region of interest" description="Disordered" evidence="4">
    <location>
        <begin position="89"/>
        <end position="120"/>
    </location>
</feature>
<comment type="similarity">
    <text evidence="1">Belongs to the PPR family. P subfamily.</text>
</comment>
<evidence type="ECO:0000313" key="7">
    <source>
        <dbReference type="Proteomes" id="UP000006727"/>
    </source>
</evidence>
<dbReference type="GO" id="GO:0042134">
    <property type="term" value="F:rRNA primary transcript binding"/>
    <property type="evidence" value="ECO:0000318"/>
    <property type="project" value="GO_Central"/>
</dbReference>
<dbReference type="Gramene" id="Pp3c15_12010V3.2">
    <property type="protein sequence ID" value="Pp3c15_12010V3.2"/>
    <property type="gene ID" value="Pp3c15_12010"/>
</dbReference>
<evidence type="ECO:0000256" key="2">
    <source>
        <dbReference type="ARBA" id="ARBA00022737"/>
    </source>
</evidence>
<feature type="repeat" description="PPR" evidence="3">
    <location>
        <begin position="259"/>
        <end position="293"/>
    </location>
</feature>
<keyword evidence="7" id="KW-1185">Reference proteome</keyword>
<protein>
    <recommendedName>
        <fullName evidence="8">Smr domain-containing protein</fullName>
    </recommendedName>
</protein>
<dbReference type="EnsemblPlants" id="Pp3c15_12010V3.2">
    <property type="protein sequence ID" value="Pp3c15_12010V3.2"/>
    <property type="gene ID" value="Pp3c15_12010"/>
</dbReference>
<name>A0A2K1JCV5_PHYPA</name>
<feature type="repeat" description="PPR" evidence="3">
    <location>
        <begin position="294"/>
        <end position="328"/>
    </location>
</feature>
<feature type="repeat" description="PPR" evidence="3">
    <location>
        <begin position="224"/>
        <end position="258"/>
    </location>
</feature>
<dbReference type="EMBL" id="ABEU02000015">
    <property type="protein sequence ID" value="PNR39365.1"/>
    <property type="molecule type" value="Genomic_DNA"/>
</dbReference>
<evidence type="ECO:0000256" key="1">
    <source>
        <dbReference type="ARBA" id="ARBA00007626"/>
    </source>
</evidence>
<proteinExistence type="inferred from homology"/>